<organism evidence="5 6">
    <name type="scientific">Meganyctiphanes norvegica</name>
    <name type="common">Northern krill</name>
    <name type="synonym">Thysanopoda norvegica</name>
    <dbReference type="NCBI Taxonomy" id="48144"/>
    <lineage>
        <taxon>Eukaryota</taxon>
        <taxon>Metazoa</taxon>
        <taxon>Ecdysozoa</taxon>
        <taxon>Arthropoda</taxon>
        <taxon>Crustacea</taxon>
        <taxon>Multicrustacea</taxon>
        <taxon>Malacostraca</taxon>
        <taxon>Eumalacostraca</taxon>
        <taxon>Eucarida</taxon>
        <taxon>Euphausiacea</taxon>
        <taxon>Euphausiidae</taxon>
        <taxon>Meganyctiphanes</taxon>
    </lineage>
</organism>
<dbReference type="PANTHER" id="PTHR43903">
    <property type="entry name" value="NEUROLIGIN"/>
    <property type="match status" value="1"/>
</dbReference>
<dbReference type="InterPro" id="IPR019819">
    <property type="entry name" value="Carboxylesterase_B_CS"/>
</dbReference>
<proteinExistence type="inferred from homology"/>
<evidence type="ECO:0000313" key="6">
    <source>
        <dbReference type="Proteomes" id="UP001497623"/>
    </source>
</evidence>
<dbReference type="PROSITE" id="PS00941">
    <property type="entry name" value="CARBOXYLESTERASE_B_2"/>
    <property type="match status" value="1"/>
</dbReference>
<sequence length="414" mass="45018">QVLPPTEVFLSVPYAAPPVGAARFSPTNSPLPWDGVRTCVAAPPACPQPSIWPPRQGASAPNARRAAFLAAVSPLLANQSEDCLYLNIYAPQNDESSSMAVIVWVHGESFSWGAGSIYDASVLASYARVVVVTLNYRLGPLGFLNTSPGGRDDDNGIHGVVGNQGLLDILAALSWVRENIQGFHGNPHSVTLLGHTTGAALVNYLLVSPVVVPDMFHRAILMSGSAHSPWAEVRDALSVTARLAHQLNCPLPNDLNTRHPETMACLRNVSASELVKIELPEYKFNSVWGPSIDGVVVQQDFNTRPVSVSGQEPVSVLFGVTDADATVHLSQLHDTRGVNVQERDQIFRTYVRNNYHHHLQEIFLAIIKDYSDWGNPSHHPIKVRDLVVEALCDAEYVAPMAKFGQLLAERNNKA</sequence>
<keyword evidence="2" id="KW-0732">Signal</keyword>
<feature type="non-terminal residue" evidence="5">
    <location>
        <position position="1"/>
    </location>
</feature>
<evidence type="ECO:0000256" key="3">
    <source>
        <dbReference type="ARBA" id="ARBA00023180"/>
    </source>
</evidence>
<dbReference type="InterPro" id="IPR002018">
    <property type="entry name" value="CarbesteraseB"/>
</dbReference>
<feature type="domain" description="Carboxylesterase type B" evidence="4">
    <location>
        <begin position="6"/>
        <end position="413"/>
    </location>
</feature>
<evidence type="ECO:0000256" key="1">
    <source>
        <dbReference type="ARBA" id="ARBA00005964"/>
    </source>
</evidence>
<dbReference type="AlphaFoldDB" id="A0AAV2QRY4"/>
<dbReference type="Proteomes" id="UP001497623">
    <property type="component" value="Unassembled WGS sequence"/>
</dbReference>
<feature type="non-terminal residue" evidence="5">
    <location>
        <position position="414"/>
    </location>
</feature>
<gene>
    <name evidence="5" type="ORF">MNOR_LOCUS16187</name>
</gene>
<evidence type="ECO:0000256" key="2">
    <source>
        <dbReference type="ARBA" id="ARBA00022729"/>
    </source>
</evidence>
<dbReference type="Pfam" id="PF00135">
    <property type="entry name" value="COesterase"/>
    <property type="match status" value="1"/>
</dbReference>
<comment type="similarity">
    <text evidence="1">Belongs to the type-B carboxylesterase/lipase family.</text>
</comment>
<evidence type="ECO:0000313" key="5">
    <source>
        <dbReference type="EMBL" id="CAL4098290.1"/>
    </source>
</evidence>
<accession>A0AAV2QRY4</accession>
<name>A0AAV2QRY4_MEGNR</name>
<dbReference type="Gene3D" id="3.40.50.1820">
    <property type="entry name" value="alpha/beta hydrolase"/>
    <property type="match status" value="1"/>
</dbReference>
<evidence type="ECO:0000259" key="4">
    <source>
        <dbReference type="Pfam" id="PF00135"/>
    </source>
</evidence>
<reference evidence="5 6" key="1">
    <citation type="submission" date="2024-05" db="EMBL/GenBank/DDBJ databases">
        <authorList>
            <person name="Wallberg A."/>
        </authorList>
    </citation>
    <scope>NUCLEOTIDE SEQUENCE [LARGE SCALE GENOMIC DNA]</scope>
</reference>
<protein>
    <recommendedName>
        <fullName evidence="4">Carboxylesterase type B domain-containing protein</fullName>
    </recommendedName>
</protein>
<dbReference type="InterPro" id="IPR051093">
    <property type="entry name" value="Neuroligin/BSAL"/>
</dbReference>
<dbReference type="SUPFAM" id="SSF53474">
    <property type="entry name" value="alpha/beta-Hydrolases"/>
    <property type="match status" value="1"/>
</dbReference>
<dbReference type="EMBL" id="CAXKWB010010516">
    <property type="protein sequence ID" value="CAL4098290.1"/>
    <property type="molecule type" value="Genomic_DNA"/>
</dbReference>
<comment type="caution">
    <text evidence="5">The sequence shown here is derived from an EMBL/GenBank/DDBJ whole genome shotgun (WGS) entry which is preliminary data.</text>
</comment>
<keyword evidence="6" id="KW-1185">Reference proteome</keyword>
<dbReference type="InterPro" id="IPR029058">
    <property type="entry name" value="AB_hydrolase_fold"/>
</dbReference>
<keyword evidence="3" id="KW-0325">Glycoprotein</keyword>